<dbReference type="AlphaFoldDB" id="A0A5C3MKK0"/>
<dbReference type="GO" id="GO:0004672">
    <property type="term" value="F:protein kinase activity"/>
    <property type="evidence" value="ECO:0007669"/>
    <property type="project" value="InterPro"/>
</dbReference>
<protein>
    <recommendedName>
        <fullName evidence="2">Protein kinase domain-containing protein</fullName>
    </recommendedName>
</protein>
<feature type="compositionally biased region" description="Basic and acidic residues" evidence="1">
    <location>
        <begin position="639"/>
        <end position="649"/>
    </location>
</feature>
<feature type="domain" description="Protein kinase" evidence="2">
    <location>
        <begin position="315"/>
        <end position="610"/>
    </location>
</feature>
<name>A0A5C3MKK0_9AGAM</name>
<dbReference type="InterPro" id="IPR008266">
    <property type="entry name" value="Tyr_kinase_AS"/>
</dbReference>
<dbReference type="InterPro" id="IPR011009">
    <property type="entry name" value="Kinase-like_dom_sf"/>
</dbReference>
<evidence type="ECO:0000313" key="4">
    <source>
        <dbReference type="Proteomes" id="UP000305948"/>
    </source>
</evidence>
<dbReference type="PROSITE" id="PS50011">
    <property type="entry name" value="PROTEIN_KINASE_DOM"/>
    <property type="match status" value="1"/>
</dbReference>
<dbReference type="InterPro" id="IPR000719">
    <property type="entry name" value="Prot_kinase_dom"/>
</dbReference>
<accession>A0A5C3MKK0</accession>
<feature type="compositionally biased region" description="Basic and acidic residues" evidence="1">
    <location>
        <begin position="24"/>
        <end position="34"/>
    </location>
</feature>
<dbReference type="SUPFAM" id="SSF56112">
    <property type="entry name" value="Protein kinase-like (PK-like)"/>
    <property type="match status" value="1"/>
</dbReference>
<reference evidence="3 4" key="1">
    <citation type="journal article" date="2019" name="Nat. Ecol. Evol.">
        <title>Megaphylogeny resolves global patterns of mushroom evolution.</title>
        <authorList>
            <person name="Varga T."/>
            <person name="Krizsan K."/>
            <person name="Foldi C."/>
            <person name="Dima B."/>
            <person name="Sanchez-Garcia M."/>
            <person name="Sanchez-Ramirez S."/>
            <person name="Szollosi G.J."/>
            <person name="Szarkandi J.G."/>
            <person name="Papp V."/>
            <person name="Albert L."/>
            <person name="Andreopoulos W."/>
            <person name="Angelini C."/>
            <person name="Antonin V."/>
            <person name="Barry K.W."/>
            <person name="Bougher N.L."/>
            <person name="Buchanan P."/>
            <person name="Buyck B."/>
            <person name="Bense V."/>
            <person name="Catcheside P."/>
            <person name="Chovatia M."/>
            <person name="Cooper J."/>
            <person name="Damon W."/>
            <person name="Desjardin D."/>
            <person name="Finy P."/>
            <person name="Geml J."/>
            <person name="Haridas S."/>
            <person name="Hughes K."/>
            <person name="Justo A."/>
            <person name="Karasinski D."/>
            <person name="Kautmanova I."/>
            <person name="Kiss B."/>
            <person name="Kocsube S."/>
            <person name="Kotiranta H."/>
            <person name="LaButti K.M."/>
            <person name="Lechner B.E."/>
            <person name="Liimatainen K."/>
            <person name="Lipzen A."/>
            <person name="Lukacs Z."/>
            <person name="Mihaltcheva S."/>
            <person name="Morgado L.N."/>
            <person name="Niskanen T."/>
            <person name="Noordeloos M.E."/>
            <person name="Ohm R.A."/>
            <person name="Ortiz-Santana B."/>
            <person name="Ovrebo C."/>
            <person name="Racz N."/>
            <person name="Riley R."/>
            <person name="Savchenko A."/>
            <person name="Shiryaev A."/>
            <person name="Soop K."/>
            <person name="Spirin V."/>
            <person name="Szebenyi C."/>
            <person name="Tomsovsky M."/>
            <person name="Tulloss R.E."/>
            <person name="Uehling J."/>
            <person name="Grigoriev I.V."/>
            <person name="Vagvolgyi C."/>
            <person name="Papp T."/>
            <person name="Martin F.M."/>
            <person name="Miettinen O."/>
            <person name="Hibbett D.S."/>
            <person name="Nagy L.G."/>
        </authorList>
    </citation>
    <scope>NUCLEOTIDE SEQUENCE [LARGE SCALE GENOMIC DNA]</scope>
    <source>
        <strain evidence="3 4">OMC1185</strain>
    </source>
</reference>
<evidence type="ECO:0000256" key="1">
    <source>
        <dbReference type="SAM" id="MobiDB-lite"/>
    </source>
</evidence>
<proteinExistence type="predicted"/>
<gene>
    <name evidence="3" type="ORF">OE88DRAFT_1812708</name>
</gene>
<dbReference type="PROSITE" id="PS00109">
    <property type="entry name" value="PROTEIN_KINASE_TYR"/>
    <property type="match status" value="1"/>
</dbReference>
<dbReference type="InterPro" id="IPR040976">
    <property type="entry name" value="Pkinase_fungal"/>
</dbReference>
<evidence type="ECO:0000313" key="3">
    <source>
        <dbReference type="EMBL" id="TFK45205.1"/>
    </source>
</evidence>
<dbReference type="GO" id="GO:0005524">
    <property type="term" value="F:ATP binding"/>
    <property type="evidence" value="ECO:0007669"/>
    <property type="project" value="InterPro"/>
</dbReference>
<feature type="compositionally biased region" description="Low complexity" evidence="1">
    <location>
        <begin position="671"/>
        <end position="698"/>
    </location>
</feature>
<dbReference type="Gene3D" id="1.10.510.10">
    <property type="entry name" value="Transferase(Phosphotransferase) domain 1"/>
    <property type="match status" value="1"/>
</dbReference>
<dbReference type="OrthoDB" id="2739948at2759"/>
<evidence type="ECO:0000259" key="2">
    <source>
        <dbReference type="PROSITE" id="PS50011"/>
    </source>
</evidence>
<keyword evidence="4" id="KW-1185">Reference proteome</keyword>
<dbReference type="EMBL" id="ML213556">
    <property type="protein sequence ID" value="TFK45205.1"/>
    <property type="molecule type" value="Genomic_DNA"/>
</dbReference>
<feature type="compositionally biased region" description="Polar residues" evidence="1">
    <location>
        <begin position="699"/>
        <end position="737"/>
    </location>
</feature>
<dbReference type="PANTHER" id="PTHR38248:SF2">
    <property type="entry name" value="FUNK1 11"/>
    <property type="match status" value="1"/>
</dbReference>
<feature type="region of interest" description="Disordered" evidence="1">
    <location>
        <begin position="630"/>
        <end position="649"/>
    </location>
</feature>
<sequence>MPSFDQPHRPSLHKLSGVSQHQSSEAHHEVHRRWAGDEGAREVYGGIQPDIFFSLAAPDIKEHLLRIECPKGFQKDLKYVPTGTSVPETDMYGSLIRSFNAASADGTLHLHIEDCSAARPDAYPGGPKLSPDLMVIKEGERTEHWGTSRAFIEVKRSDDADLYPNANCKLTLENMEIWNQIQEYAAVALNLKPRCFLFAASIFGSNARLFRWDRSVVLVSSAFNYKKQPKPLYQFLHCVSQYADGGYDPSVLKRSGSLRLFWDRYGEAKKAGLIPEFQSVIPGNYPEDESVLLQVPGRTSKDPTEVYLTMGPPLFVSRSLVGRGTRVWLATLADGSSPDFVIIKDTWRDANRVTEGEIYDMIPAVPGVARLGRAVDLGRDDQPDVHTTIAKAVNEHYGAPRFVQRIHYRSIILSIGRPLYLFRSTLELTEAMRSALGGLSHMAENKIMHRDISVNNIMISTDPAAEQGAKGFMIDPELAALPGKTYDLSYVTGTFPYLAIERLMGQPGDHELCHDLESVYWVLLWVVLRHTKSQVTEWGRPKRGTDCVEAIFDGGGARKVAFLCMAKVNIPGNEPLTELLKRFQFLVSLRYMNEELRSRLEHVMPVLPALTYKDVIDVFDDAIKSASWPSDDSAIPFEPKTKGDKAEQGEIVRSLQHSAQLSGSAMACNPSQQISTQSQSSARPSSSVERPSRGVSSSLASVTTIESLTLASPEPSSAGKQKPYTTAASSISAQPGTNAAELTESRVIMSSDRSYY</sequence>
<dbReference type="PANTHER" id="PTHR38248">
    <property type="entry name" value="FUNK1 6"/>
    <property type="match status" value="1"/>
</dbReference>
<feature type="region of interest" description="Disordered" evidence="1">
    <location>
        <begin position="662"/>
        <end position="756"/>
    </location>
</feature>
<dbReference type="Proteomes" id="UP000305948">
    <property type="component" value="Unassembled WGS sequence"/>
</dbReference>
<feature type="region of interest" description="Disordered" evidence="1">
    <location>
        <begin position="1"/>
        <end position="34"/>
    </location>
</feature>
<organism evidence="3 4">
    <name type="scientific">Heliocybe sulcata</name>
    <dbReference type="NCBI Taxonomy" id="5364"/>
    <lineage>
        <taxon>Eukaryota</taxon>
        <taxon>Fungi</taxon>
        <taxon>Dikarya</taxon>
        <taxon>Basidiomycota</taxon>
        <taxon>Agaricomycotina</taxon>
        <taxon>Agaricomycetes</taxon>
        <taxon>Gloeophyllales</taxon>
        <taxon>Gloeophyllaceae</taxon>
        <taxon>Heliocybe</taxon>
    </lineage>
</organism>
<dbReference type="Pfam" id="PF17667">
    <property type="entry name" value="Pkinase_fungal"/>
    <property type="match status" value="1"/>
</dbReference>